<keyword evidence="2" id="KW-1185">Reference proteome</keyword>
<accession>A0ABQ9E7Q1</accession>
<organism evidence="1 2">
    <name type="scientific">Tegillarca granosa</name>
    <name type="common">Malaysian cockle</name>
    <name type="synonym">Anadara granosa</name>
    <dbReference type="NCBI Taxonomy" id="220873"/>
    <lineage>
        <taxon>Eukaryota</taxon>
        <taxon>Metazoa</taxon>
        <taxon>Spiralia</taxon>
        <taxon>Lophotrochozoa</taxon>
        <taxon>Mollusca</taxon>
        <taxon>Bivalvia</taxon>
        <taxon>Autobranchia</taxon>
        <taxon>Pteriomorphia</taxon>
        <taxon>Arcoida</taxon>
        <taxon>Arcoidea</taxon>
        <taxon>Arcidae</taxon>
        <taxon>Tegillarca</taxon>
    </lineage>
</organism>
<name>A0ABQ9E7Q1_TEGGR</name>
<protein>
    <submittedName>
        <fullName evidence="1">Uncharacterized protein</fullName>
    </submittedName>
</protein>
<evidence type="ECO:0000313" key="2">
    <source>
        <dbReference type="Proteomes" id="UP001217089"/>
    </source>
</evidence>
<dbReference type="EMBL" id="JARBDR010000919">
    <property type="protein sequence ID" value="KAJ8300421.1"/>
    <property type="molecule type" value="Genomic_DNA"/>
</dbReference>
<sequence>MAISLILDKRIKTKTQLNDLLHKVYYNTSQPVLTYNNTPHKSLHNIAPKDVTKSNEADLWAYMYLNPANYKNKKRPTPFQFKIGDLVRVSYTNYTFKRSYNEQWSTEIFKIFERFRQQGINMYKVKDFLDTKLSGNFYSSELQLVKKDENSIWDIEKILKKKKVKGRMMYLV</sequence>
<dbReference type="PANTHER" id="PTHR46585">
    <property type="entry name" value="INTEGRASE CORE DOMAIN CONTAINING PROTEIN"/>
    <property type="match status" value="1"/>
</dbReference>
<proteinExistence type="predicted"/>
<dbReference type="Proteomes" id="UP001217089">
    <property type="component" value="Unassembled WGS sequence"/>
</dbReference>
<comment type="caution">
    <text evidence="1">The sequence shown here is derived from an EMBL/GenBank/DDBJ whole genome shotgun (WGS) entry which is preliminary data.</text>
</comment>
<evidence type="ECO:0000313" key="1">
    <source>
        <dbReference type="EMBL" id="KAJ8300421.1"/>
    </source>
</evidence>
<reference evidence="1 2" key="1">
    <citation type="submission" date="2022-12" db="EMBL/GenBank/DDBJ databases">
        <title>Chromosome-level genome of Tegillarca granosa.</title>
        <authorList>
            <person name="Kim J."/>
        </authorList>
    </citation>
    <scope>NUCLEOTIDE SEQUENCE [LARGE SCALE GENOMIC DNA]</scope>
    <source>
        <strain evidence="1">Teg-2019</strain>
        <tissue evidence="1">Adductor muscle</tissue>
    </source>
</reference>
<gene>
    <name evidence="1" type="ORF">KUTeg_021940</name>
</gene>
<dbReference type="PANTHER" id="PTHR46585:SF1">
    <property type="entry name" value="CHROMO DOMAIN-CONTAINING PROTEIN"/>
    <property type="match status" value="1"/>
</dbReference>